<dbReference type="Gene3D" id="3.60.10.10">
    <property type="entry name" value="Endonuclease/exonuclease/phosphatase"/>
    <property type="match status" value="1"/>
</dbReference>
<proteinExistence type="predicted"/>
<gene>
    <name evidence="2" type="ORF">SASPL_106666</name>
</gene>
<comment type="caution">
    <text evidence="2">The sequence shown here is derived from an EMBL/GenBank/DDBJ whole genome shotgun (WGS) entry which is preliminary data.</text>
</comment>
<dbReference type="AlphaFoldDB" id="A0A8X9A9T1"/>
<evidence type="ECO:0000313" key="2">
    <source>
        <dbReference type="EMBL" id="KAG6435017.1"/>
    </source>
</evidence>
<dbReference type="InterPro" id="IPR036691">
    <property type="entry name" value="Endo/exonu/phosph_ase_sf"/>
</dbReference>
<evidence type="ECO:0008006" key="4">
    <source>
        <dbReference type="Google" id="ProtNLM"/>
    </source>
</evidence>
<dbReference type="InterPro" id="IPR011992">
    <property type="entry name" value="EF-hand-dom_pair"/>
</dbReference>
<dbReference type="SUPFAM" id="SSF56219">
    <property type="entry name" value="DNase I-like"/>
    <property type="match status" value="1"/>
</dbReference>
<protein>
    <recommendedName>
        <fullName evidence="4">Endonuclease/exonuclease/phosphatase domain-containing protein</fullName>
    </recommendedName>
</protein>
<dbReference type="SUPFAM" id="SSF47473">
    <property type="entry name" value="EF-hand"/>
    <property type="match status" value="1"/>
</dbReference>
<reference evidence="2" key="1">
    <citation type="submission" date="2018-01" db="EMBL/GenBank/DDBJ databases">
        <authorList>
            <person name="Mao J.F."/>
        </authorList>
    </citation>
    <scope>NUCLEOTIDE SEQUENCE</scope>
    <source>
        <strain evidence="2">Huo1</strain>
        <tissue evidence="2">Leaf</tissue>
    </source>
</reference>
<dbReference type="PROSITE" id="PS00018">
    <property type="entry name" value="EF_HAND_1"/>
    <property type="match status" value="1"/>
</dbReference>
<dbReference type="InterPro" id="IPR018247">
    <property type="entry name" value="EF_Hand_1_Ca_BS"/>
</dbReference>
<dbReference type="PANTHER" id="PTHR12121">
    <property type="entry name" value="CARBON CATABOLITE REPRESSOR PROTEIN 4"/>
    <property type="match status" value="1"/>
</dbReference>
<reference evidence="2" key="2">
    <citation type="submission" date="2020-08" db="EMBL/GenBank/DDBJ databases">
        <title>Plant Genome Project.</title>
        <authorList>
            <person name="Zhang R.-G."/>
        </authorList>
    </citation>
    <scope>NUCLEOTIDE SEQUENCE</scope>
    <source>
        <strain evidence="2">Huo1</strain>
        <tissue evidence="2">Leaf</tissue>
    </source>
</reference>
<keyword evidence="3" id="KW-1185">Reference proteome</keyword>
<dbReference type="PANTHER" id="PTHR12121:SF31">
    <property type="entry name" value="FAMILY PROTEIN, PUTATIVE, EXPRESSED-RELATED"/>
    <property type="match status" value="1"/>
</dbReference>
<dbReference type="GO" id="GO:0000175">
    <property type="term" value="F:3'-5'-RNA exonuclease activity"/>
    <property type="evidence" value="ECO:0007669"/>
    <property type="project" value="TreeGrafter"/>
</dbReference>
<keyword evidence="1" id="KW-0106">Calcium</keyword>
<accession>A0A8X9A9T1</accession>
<dbReference type="EMBL" id="PNBA02000002">
    <property type="protein sequence ID" value="KAG6435017.1"/>
    <property type="molecule type" value="Genomic_DNA"/>
</dbReference>
<dbReference type="InterPro" id="IPR050410">
    <property type="entry name" value="CCR4/nocturin_mRNA_transcr"/>
</dbReference>
<organism evidence="2">
    <name type="scientific">Salvia splendens</name>
    <name type="common">Scarlet sage</name>
    <dbReference type="NCBI Taxonomy" id="180675"/>
    <lineage>
        <taxon>Eukaryota</taxon>
        <taxon>Viridiplantae</taxon>
        <taxon>Streptophyta</taxon>
        <taxon>Embryophyta</taxon>
        <taxon>Tracheophyta</taxon>
        <taxon>Spermatophyta</taxon>
        <taxon>Magnoliopsida</taxon>
        <taxon>eudicotyledons</taxon>
        <taxon>Gunneridae</taxon>
        <taxon>Pentapetalae</taxon>
        <taxon>asterids</taxon>
        <taxon>lamiids</taxon>
        <taxon>Lamiales</taxon>
        <taxon>Lamiaceae</taxon>
        <taxon>Nepetoideae</taxon>
        <taxon>Mentheae</taxon>
        <taxon>Salviinae</taxon>
        <taxon>Salvia</taxon>
        <taxon>Salvia subgen. Calosphace</taxon>
        <taxon>core Calosphace</taxon>
    </lineage>
</organism>
<name>A0A8X9A9T1_SALSN</name>
<dbReference type="Proteomes" id="UP000298416">
    <property type="component" value="Unassembled WGS sequence"/>
</dbReference>
<evidence type="ECO:0000313" key="3">
    <source>
        <dbReference type="Proteomes" id="UP000298416"/>
    </source>
</evidence>
<evidence type="ECO:0000256" key="1">
    <source>
        <dbReference type="ARBA" id="ARBA00022837"/>
    </source>
</evidence>
<dbReference type="FunFam" id="3.60.10.10:FF:000055">
    <property type="entry name" value="Putative calcium-binding protein"/>
    <property type="match status" value="1"/>
</dbReference>
<dbReference type="Gene3D" id="1.10.238.10">
    <property type="entry name" value="EF-hand"/>
    <property type="match status" value="1"/>
</dbReference>
<sequence length="509" mass="58404">MGSKNRALNMGILSRIGSYAIASSTTDPSCISCTTFNILAPIYKRLNHEDPSFRESDVKDYWMDRNQRILNWLLCERSSIICLQEFWVGNEELVSIYDKRLGDAGYLNFKLARTNNRGDGTILYPFSTMVDFLDIPFLFYLDMSNLASRFCDQCVANASVFADVFGILVGIEQEQDVYHKDSSLSLLTAVHKDYFRVINHRELLFNDFGDRVAQLLHVELNAPFSQTLNGHIRQELLIVNTHLLFPHNSSLCLERLRQVYKILQYVESYLKENKLKPLPILLCGDWNGSKRGHIYKFLRSQGFVSSYDTAHQYTDADAHRWVSHRNHRGNICGVDFIWLLNPNRYRKLLNASWSEALLGMFKYQLRRASLTEEDAFAFLKADNDGDFISYAGFCEALRQLNLIGHCNGLSNEEIQGLWVQTDMDGNGVVDYKEFKLRIWNASWFEQGAKANDEDAADAEEAIGFSIKNAVLFPTEVEKGTWPEDYSLSDHARLTVVFSPVRMSCPRMIT</sequence>